<comment type="caution">
    <text evidence="2">The sequence shown here is derived from an EMBL/GenBank/DDBJ whole genome shotgun (WGS) entry which is preliminary data.</text>
</comment>
<dbReference type="InterPro" id="IPR033806">
    <property type="entry name" value="CDI_toxin_Bp1026b-like"/>
</dbReference>
<name>A0ABS1WHC9_9FLAO</name>
<dbReference type="Proteomes" id="UP000605013">
    <property type="component" value="Unassembled WGS sequence"/>
</dbReference>
<organism evidence="2 3">
    <name type="scientific">Olleya sediminilitoris</name>
    <dbReference type="NCBI Taxonomy" id="2795739"/>
    <lineage>
        <taxon>Bacteria</taxon>
        <taxon>Pseudomonadati</taxon>
        <taxon>Bacteroidota</taxon>
        <taxon>Flavobacteriia</taxon>
        <taxon>Flavobacteriales</taxon>
        <taxon>Flavobacteriaceae</taxon>
    </lineage>
</organism>
<dbReference type="CDD" id="cd13442">
    <property type="entry name" value="CDI_toxin_Bp1026b-like"/>
    <property type="match status" value="1"/>
</dbReference>
<keyword evidence="3" id="KW-1185">Reference proteome</keyword>
<protein>
    <recommendedName>
        <fullName evidence="1">tRNA nuclease CdiA C-terminal domain-containing protein</fullName>
    </recommendedName>
</protein>
<dbReference type="Pfam" id="PF18451">
    <property type="entry name" value="CdiA_C"/>
    <property type="match status" value="1"/>
</dbReference>
<feature type="domain" description="tRNA nuclease CdiA C-terminal" evidence="1">
    <location>
        <begin position="77"/>
        <end position="157"/>
    </location>
</feature>
<gene>
    <name evidence="2" type="ORF">JAO71_01480</name>
</gene>
<dbReference type="EMBL" id="JAEMEF010000001">
    <property type="protein sequence ID" value="MBL7558458.1"/>
    <property type="molecule type" value="Genomic_DNA"/>
</dbReference>
<dbReference type="InterPro" id="IPR040559">
    <property type="entry name" value="CdiA_C"/>
</dbReference>
<sequence>MTLEKYLDEIAEFTKRRTKPSKKLNLNAKPIGSRTKISKKADIQTKTSLEIENETADILAKNGFIVEQNPNIIGTTKKPDYLIEGKVFDCYAPFERNKKARGIWSEVEDKILKEQTKRVIINLKNWKGDVSILKKQFTDWNIKGLEEVIYITKEGQINYLTLK</sequence>
<dbReference type="RefSeq" id="WP_162874882.1">
    <property type="nucleotide sequence ID" value="NZ_JAEMEF010000001.1"/>
</dbReference>
<evidence type="ECO:0000313" key="2">
    <source>
        <dbReference type="EMBL" id="MBL7558458.1"/>
    </source>
</evidence>
<reference evidence="2 3" key="1">
    <citation type="submission" date="2020-12" db="EMBL/GenBank/DDBJ databases">
        <title>Olleya sediminilitoris sp. nov., isolated from a tidal flat.</title>
        <authorList>
            <person name="Park S."/>
            <person name="Yoon J.-H."/>
        </authorList>
    </citation>
    <scope>NUCLEOTIDE SEQUENCE [LARGE SCALE GENOMIC DNA]</scope>
    <source>
        <strain evidence="2 3">YSTF-M6</strain>
    </source>
</reference>
<evidence type="ECO:0000313" key="3">
    <source>
        <dbReference type="Proteomes" id="UP000605013"/>
    </source>
</evidence>
<proteinExistence type="predicted"/>
<accession>A0ABS1WHC9</accession>
<evidence type="ECO:0000259" key="1">
    <source>
        <dbReference type="Pfam" id="PF18451"/>
    </source>
</evidence>
<dbReference type="Gene3D" id="3.40.1350.120">
    <property type="match status" value="1"/>
</dbReference>